<dbReference type="RefSeq" id="WP_170142808.1">
    <property type="nucleotide sequence ID" value="NZ_BIFX01000002.1"/>
</dbReference>
<organism evidence="1 2">
    <name type="scientific">Thermosporothrix hazakensis</name>
    <dbReference type="NCBI Taxonomy" id="644383"/>
    <lineage>
        <taxon>Bacteria</taxon>
        <taxon>Bacillati</taxon>
        <taxon>Chloroflexota</taxon>
        <taxon>Ktedonobacteria</taxon>
        <taxon>Ktedonobacterales</taxon>
        <taxon>Thermosporotrichaceae</taxon>
        <taxon>Thermosporothrix</taxon>
    </lineage>
</organism>
<dbReference type="Gene3D" id="3.90.1200.10">
    <property type="match status" value="1"/>
</dbReference>
<dbReference type="EMBL" id="QKUF01000019">
    <property type="protein sequence ID" value="PZW25324.1"/>
    <property type="molecule type" value="Genomic_DNA"/>
</dbReference>
<comment type="caution">
    <text evidence="1">The sequence shown here is derived from an EMBL/GenBank/DDBJ whole genome shotgun (WGS) entry which is preliminary data.</text>
</comment>
<dbReference type="AlphaFoldDB" id="A0A326U1Y7"/>
<proteinExistence type="predicted"/>
<gene>
    <name evidence="1" type="ORF">EI42_04376</name>
</gene>
<evidence type="ECO:0000313" key="1">
    <source>
        <dbReference type="EMBL" id="PZW25324.1"/>
    </source>
</evidence>
<accession>A0A326U1Y7</accession>
<dbReference type="Proteomes" id="UP000248806">
    <property type="component" value="Unassembled WGS sequence"/>
</dbReference>
<dbReference type="SUPFAM" id="SSF56112">
    <property type="entry name" value="Protein kinase-like (PK-like)"/>
    <property type="match status" value="1"/>
</dbReference>
<dbReference type="InterPro" id="IPR011009">
    <property type="entry name" value="Kinase-like_dom_sf"/>
</dbReference>
<evidence type="ECO:0000313" key="2">
    <source>
        <dbReference type="Proteomes" id="UP000248806"/>
    </source>
</evidence>
<keyword evidence="2" id="KW-1185">Reference proteome</keyword>
<sequence length="141" mass="16644">MTNNRGEITAIIDWDECAKEWFVYELARSVWEFCHNADDHKLDLDKANAFIWHYKLADGPVPAKELQRIVPFVRCVRLLEVLFYLDQAFKGQEGYPEYTRHNVKALVHLTELESLYGKKRKAGILGSKIRRLYFPNKLRNM</sequence>
<reference evidence="1 2" key="1">
    <citation type="submission" date="2018-06" db="EMBL/GenBank/DDBJ databases">
        <title>Genomic Encyclopedia of Archaeal and Bacterial Type Strains, Phase II (KMG-II): from individual species to whole genera.</title>
        <authorList>
            <person name="Goeker M."/>
        </authorList>
    </citation>
    <scope>NUCLEOTIDE SEQUENCE [LARGE SCALE GENOMIC DNA]</scope>
    <source>
        <strain evidence="1 2">ATCC BAA-1881</strain>
    </source>
</reference>
<evidence type="ECO:0008006" key="3">
    <source>
        <dbReference type="Google" id="ProtNLM"/>
    </source>
</evidence>
<name>A0A326U1Y7_THEHA</name>
<protein>
    <recommendedName>
        <fullName evidence="3">Aminoglycoside phosphotransferase domain-containing protein</fullName>
    </recommendedName>
</protein>